<dbReference type="Gene3D" id="3.30.470.20">
    <property type="entry name" value="ATP-grasp fold, B domain"/>
    <property type="match status" value="1"/>
</dbReference>
<evidence type="ECO:0000256" key="2">
    <source>
        <dbReference type="ARBA" id="ARBA00022741"/>
    </source>
</evidence>
<evidence type="ECO:0000259" key="5">
    <source>
        <dbReference type="PROSITE" id="PS50975"/>
    </source>
</evidence>
<dbReference type="Pfam" id="PF18130">
    <property type="entry name" value="ATPgrasp_N"/>
    <property type="match status" value="1"/>
</dbReference>
<gene>
    <name evidence="6" type="ORF">ACFFMS_17940</name>
</gene>
<dbReference type="Pfam" id="PF13535">
    <property type="entry name" value="ATP-grasp_4"/>
    <property type="match status" value="1"/>
</dbReference>
<keyword evidence="7" id="KW-1185">Reference proteome</keyword>
<name>A0ABV5WI07_9BACI</name>
<dbReference type="InterPro" id="IPR052032">
    <property type="entry name" value="ATP-dep_AA_Ligase"/>
</dbReference>
<evidence type="ECO:0000256" key="3">
    <source>
        <dbReference type="ARBA" id="ARBA00022840"/>
    </source>
</evidence>
<dbReference type="Pfam" id="PF18603">
    <property type="entry name" value="LAL_C2"/>
    <property type="match status" value="1"/>
</dbReference>
<dbReference type="PANTHER" id="PTHR43585:SF2">
    <property type="entry name" value="ATP-GRASP ENZYME FSQD"/>
    <property type="match status" value="1"/>
</dbReference>
<proteinExistence type="predicted"/>
<comment type="caution">
    <text evidence="6">The sequence shown here is derived from an EMBL/GenBank/DDBJ whole genome shotgun (WGS) entry which is preliminary data.</text>
</comment>
<dbReference type="Proteomes" id="UP001589609">
    <property type="component" value="Unassembled WGS sequence"/>
</dbReference>
<sequence>MYKHKHLAIICQNSRLPFIFEEAREMGIKVTFFFHSQESMPRELPVVSRYIGIDLFNSPEEALLEVKKAYEQDPFDGVITLFEPALAFTARVAQELNLRFLPLETILSCRNKNETRKILKENNLHTPVFYEIHSDQDLLSINCAFPMVVKPSNGFSSQGVVRVNTYEELLEAVRKVEEINKHDLSQFVQNEAKIIVEQFIDGPEFAIESFSIQGEVHILSIGYKGDCKGPYFEEGVYIAPAQLDETIQNAIVQEVKSAIKALGITDGPSHTELRLHHGKIPYVIEIGARIGGSGISHYIVKESTGVNYIQLAISNAFDSLDKDTIDQDAKPFRVAGNYIIPVQGSGIFERIDGLDELNEMSEVVRVFQFIDPGTAILPYPHFSGYPGFILTTHDSYEECEAFYRYLDNHIKLEYRNNVII</sequence>
<accession>A0ABV5WI07</accession>
<organism evidence="6 7">
    <name type="scientific">Ectobacillus funiculus</name>
    <dbReference type="NCBI Taxonomy" id="137993"/>
    <lineage>
        <taxon>Bacteria</taxon>
        <taxon>Bacillati</taxon>
        <taxon>Bacillota</taxon>
        <taxon>Bacilli</taxon>
        <taxon>Bacillales</taxon>
        <taxon>Bacillaceae</taxon>
        <taxon>Ectobacillus</taxon>
    </lineage>
</organism>
<evidence type="ECO:0000256" key="4">
    <source>
        <dbReference type="PROSITE-ProRule" id="PRU00409"/>
    </source>
</evidence>
<keyword evidence="3 4" id="KW-0067">ATP-binding</keyword>
<keyword evidence="2 4" id="KW-0547">Nucleotide-binding</keyword>
<evidence type="ECO:0000256" key="1">
    <source>
        <dbReference type="ARBA" id="ARBA00022598"/>
    </source>
</evidence>
<dbReference type="SUPFAM" id="SSF56059">
    <property type="entry name" value="Glutathione synthetase ATP-binding domain-like"/>
    <property type="match status" value="1"/>
</dbReference>
<feature type="domain" description="ATP-grasp" evidence="5">
    <location>
        <begin position="116"/>
        <end position="317"/>
    </location>
</feature>
<dbReference type="RefSeq" id="WP_379950570.1">
    <property type="nucleotide sequence ID" value="NZ_JBHMAF010000120.1"/>
</dbReference>
<dbReference type="InterPro" id="IPR040570">
    <property type="entry name" value="LAL_C2"/>
</dbReference>
<dbReference type="Gene3D" id="3.40.50.20">
    <property type="match status" value="1"/>
</dbReference>
<dbReference type="PANTHER" id="PTHR43585">
    <property type="entry name" value="FUMIPYRROLE BIOSYNTHESIS PROTEIN C"/>
    <property type="match status" value="1"/>
</dbReference>
<dbReference type="InterPro" id="IPR011761">
    <property type="entry name" value="ATP-grasp"/>
</dbReference>
<dbReference type="EMBL" id="JBHMAF010000120">
    <property type="protein sequence ID" value="MFB9760246.1"/>
    <property type="molecule type" value="Genomic_DNA"/>
</dbReference>
<evidence type="ECO:0000313" key="7">
    <source>
        <dbReference type="Proteomes" id="UP001589609"/>
    </source>
</evidence>
<dbReference type="PROSITE" id="PS50975">
    <property type="entry name" value="ATP_GRASP"/>
    <property type="match status" value="1"/>
</dbReference>
<protein>
    <submittedName>
        <fullName evidence="6">ATP-grasp domain-containing protein</fullName>
    </submittedName>
</protein>
<evidence type="ECO:0000313" key="6">
    <source>
        <dbReference type="EMBL" id="MFB9760246.1"/>
    </source>
</evidence>
<keyword evidence="1" id="KW-0436">Ligase</keyword>
<reference evidence="6 7" key="1">
    <citation type="submission" date="2024-09" db="EMBL/GenBank/DDBJ databases">
        <authorList>
            <person name="Sun Q."/>
            <person name="Mori K."/>
        </authorList>
    </citation>
    <scope>NUCLEOTIDE SEQUENCE [LARGE SCALE GENOMIC DNA]</scope>
    <source>
        <strain evidence="6 7">JCM 11201</strain>
    </source>
</reference>
<dbReference type="InterPro" id="IPR041472">
    <property type="entry name" value="BL00235/CARNS1_N"/>
</dbReference>